<dbReference type="GO" id="GO:0005737">
    <property type="term" value="C:cytoplasm"/>
    <property type="evidence" value="ECO:0007669"/>
    <property type="project" value="UniProtKB-SubCell"/>
</dbReference>
<organism evidence="17 18">
    <name type="scientific">Sphingomonas sinipercae</name>
    <dbReference type="NCBI Taxonomy" id="2714944"/>
    <lineage>
        <taxon>Bacteria</taxon>
        <taxon>Pseudomonadati</taxon>
        <taxon>Pseudomonadota</taxon>
        <taxon>Alphaproteobacteria</taxon>
        <taxon>Sphingomonadales</taxon>
        <taxon>Sphingomonadaceae</taxon>
        <taxon>Sphingomonas</taxon>
    </lineage>
</organism>
<dbReference type="NCBIfam" id="TIGR00636">
    <property type="entry name" value="PduO_Nterm"/>
    <property type="match status" value="1"/>
</dbReference>
<evidence type="ECO:0000256" key="6">
    <source>
        <dbReference type="ARBA" id="ARBA00022490"/>
    </source>
</evidence>
<comment type="subcellular location">
    <subcellularLocation>
        <location evidence="1">Cytoplasm</location>
    </subcellularLocation>
</comment>
<keyword evidence="8 15" id="KW-0547">Nucleotide-binding</keyword>
<dbReference type="EC" id="2.5.1.17" evidence="4 15"/>
<keyword evidence="7 15" id="KW-0808">Transferase</keyword>
<evidence type="ECO:0000256" key="14">
    <source>
        <dbReference type="ARBA" id="ARBA00048692"/>
    </source>
</evidence>
<evidence type="ECO:0000256" key="13">
    <source>
        <dbReference type="ARBA" id="ARBA00048555"/>
    </source>
</evidence>
<dbReference type="EMBL" id="CP049871">
    <property type="protein sequence ID" value="QIL01652.1"/>
    <property type="molecule type" value="Genomic_DNA"/>
</dbReference>
<evidence type="ECO:0000256" key="15">
    <source>
        <dbReference type="RuleBase" id="RU366026"/>
    </source>
</evidence>
<dbReference type="FunFam" id="1.20.1200.10:FF:000003">
    <property type="entry name" value="ATP:cob(I)alamin adenosyltransferase"/>
    <property type="match status" value="1"/>
</dbReference>
<feature type="domain" description="Cobalamin adenosyltransferase-like" evidence="16">
    <location>
        <begin position="7"/>
        <end position="168"/>
    </location>
</feature>
<dbReference type="GO" id="GO:0009236">
    <property type="term" value="P:cobalamin biosynthetic process"/>
    <property type="evidence" value="ECO:0007669"/>
    <property type="project" value="UniProtKB-UniRule"/>
</dbReference>
<proteinExistence type="inferred from homology"/>
<comment type="catalytic activity">
    <reaction evidence="14 15">
        <text>2 cob(II)alamin + reduced [electron-transfer flavoprotein] + 2 ATP = 2 adenosylcob(III)alamin + 2 triphosphate + oxidized [electron-transfer flavoprotein] + 3 H(+)</text>
        <dbReference type="Rhea" id="RHEA:28671"/>
        <dbReference type="Rhea" id="RHEA-COMP:10685"/>
        <dbReference type="Rhea" id="RHEA-COMP:10686"/>
        <dbReference type="ChEBI" id="CHEBI:15378"/>
        <dbReference type="ChEBI" id="CHEBI:16304"/>
        <dbReference type="ChEBI" id="CHEBI:18036"/>
        <dbReference type="ChEBI" id="CHEBI:18408"/>
        <dbReference type="ChEBI" id="CHEBI:30616"/>
        <dbReference type="ChEBI" id="CHEBI:57692"/>
        <dbReference type="ChEBI" id="CHEBI:58307"/>
        <dbReference type="EC" id="2.5.1.17"/>
    </reaction>
</comment>
<evidence type="ECO:0000256" key="2">
    <source>
        <dbReference type="ARBA" id="ARBA00005121"/>
    </source>
</evidence>
<protein>
    <recommendedName>
        <fullName evidence="5 15">Corrinoid adenosyltransferase</fullName>
        <ecNumber evidence="4 15">2.5.1.17</ecNumber>
    </recommendedName>
    <alternativeName>
        <fullName evidence="10 15">Cob(II)alamin adenosyltransferase</fullName>
    </alternativeName>
    <alternativeName>
        <fullName evidence="12 15">Cob(II)yrinic acid a,c-diamide adenosyltransferase</fullName>
    </alternativeName>
    <alternativeName>
        <fullName evidence="11 15">Cobinamide/cobalamin adenosyltransferase</fullName>
    </alternativeName>
</protein>
<evidence type="ECO:0000313" key="18">
    <source>
        <dbReference type="Proteomes" id="UP000502502"/>
    </source>
</evidence>
<dbReference type="KEGG" id="ssin:G7078_01840"/>
<evidence type="ECO:0000256" key="8">
    <source>
        <dbReference type="ARBA" id="ARBA00022741"/>
    </source>
</evidence>
<dbReference type="PANTHER" id="PTHR12213:SF0">
    <property type="entry name" value="CORRINOID ADENOSYLTRANSFERASE MMAB"/>
    <property type="match status" value="1"/>
</dbReference>
<dbReference type="PANTHER" id="PTHR12213">
    <property type="entry name" value="CORRINOID ADENOSYLTRANSFERASE"/>
    <property type="match status" value="1"/>
</dbReference>
<dbReference type="UniPathway" id="UPA00148">
    <property type="reaction ID" value="UER00233"/>
</dbReference>
<dbReference type="GO" id="GO:0005524">
    <property type="term" value="F:ATP binding"/>
    <property type="evidence" value="ECO:0007669"/>
    <property type="project" value="UniProtKB-UniRule"/>
</dbReference>
<sequence length="185" mass="19600">MVKLNKIYTRTGDQGSAGLVDGSRVSKSSARMAAIGEVDEANAAIGVAIAALRPGDTADQLRRIQNELFDLGADVATPGEIEGALRIVPSQVERLEREIDAMNAALEPLTSFILPGGSADVAALHLARTTVRRAERATVALAEAETVNPQLLAYINRLSDHLFVAARFIASEQGGDVLWQPGATR</sequence>
<dbReference type="AlphaFoldDB" id="A0A6G7ZL47"/>
<evidence type="ECO:0000256" key="5">
    <source>
        <dbReference type="ARBA" id="ARBA00020963"/>
    </source>
</evidence>
<dbReference type="InterPro" id="IPR029499">
    <property type="entry name" value="PduO-typ"/>
</dbReference>
<dbReference type="Gene3D" id="1.20.1200.10">
    <property type="entry name" value="Cobalamin adenosyltransferase-like"/>
    <property type="match status" value="1"/>
</dbReference>
<keyword evidence="18" id="KW-1185">Reference proteome</keyword>
<dbReference type="InterPro" id="IPR016030">
    <property type="entry name" value="CblAdoTrfase-like"/>
</dbReference>
<reference evidence="17 18" key="1">
    <citation type="submission" date="2020-03" db="EMBL/GenBank/DDBJ databases">
        <title>Sphingomonas sp. nov., isolated from fish.</title>
        <authorList>
            <person name="Hyun D.-W."/>
            <person name="Bae J.-W."/>
        </authorList>
    </citation>
    <scope>NUCLEOTIDE SEQUENCE [LARGE SCALE GENOMIC DNA]</scope>
    <source>
        <strain evidence="17 18">HDW15C</strain>
    </source>
</reference>
<evidence type="ECO:0000256" key="10">
    <source>
        <dbReference type="ARBA" id="ARBA00031529"/>
    </source>
</evidence>
<dbReference type="GO" id="GO:0008817">
    <property type="term" value="F:corrinoid adenosyltransferase activity"/>
    <property type="evidence" value="ECO:0007669"/>
    <property type="project" value="UniProtKB-UniRule"/>
</dbReference>
<evidence type="ECO:0000313" key="17">
    <source>
        <dbReference type="EMBL" id="QIL01652.1"/>
    </source>
</evidence>
<evidence type="ECO:0000256" key="11">
    <source>
        <dbReference type="ARBA" id="ARBA00033334"/>
    </source>
</evidence>
<evidence type="ECO:0000259" key="16">
    <source>
        <dbReference type="Pfam" id="PF01923"/>
    </source>
</evidence>
<evidence type="ECO:0000256" key="4">
    <source>
        <dbReference type="ARBA" id="ARBA00012454"/>
    </source>
</evidence>
<comment type="catalytic activity">
    <reaction evidence="13 15">
        <text>2 cob(II)yrinate a,c diamide + reduced [electron-transfer flavoprotein] + 2 ATP = 2 adenosylcob(III)yrinate a,c-diamide + 2 triphosphate + oxidized [electron-transfer flavoprotein] + 3 H(+)</text>
        <dbReference type="Rhea" id="RHEA:11528"/>
        <dbReference type="Rhea" id="RHEA-COMP:10685"/>
        <dbReference type="Rhea" id="RHEA-COMP:10686"/>
        <dbReference type="ChEBI" id="CHEBI:15378"/>
        <dbReference type="ChEBI" id="CHEBI:18036"/>
        <dbReference type="ChEBI" id="CHEBI:30616"/>
        <dbReference type="ChEBI" id="CHEBI:57692"/>
        <dbReference type="ChEBI" id="CHEBI:58307"/>
        <dbReference type="ChEBI" id="CHEBI:58503"/>
        <dbReference type="ChEBI" id="CHEBI:58537"/>
        <dbReference type="EC" id="2.5.1.17"/>
    </reaction>
</comment>
<evidence type="ECO:0000256" key="7">
    <source>
        <dbReference type="ARBA" id="ARBA00022679"/>
    </source>
</evidence>
<keyword evidence="9 15" id="KW-0067">ATP-binding</keyword>
<evidence type="ECO:0000256" key="1">
    <source>
        <dbReference type="ARBA" id="ARBA00004496"/>
    </source>
</evidence>
<dbReference type="Pfam" id="PF01923">
    <property type="entry name" value="Cob_adeno_trans"/>
    <property type="match status" value="1"/>
</dbReference>
<gene>
    <name evidence="17" type="ORF">G7078_01840</name>
</gene>
<evidence type="ECO:0000256" key="12">
    <source>
        <dbReference type="ARBA" id="ARBA00033354"/>
    </source>
</evidence>
<evidence type="ECO:0000256" key="9">
    <source>
        <dbReference type="ARBA" id="ARBA00022840"/>
    </source>
</evidence>
<dbReference type="RefSeq" id="WP_166092400.1">
    <property type="nucleotide sequence ID" value="NZ_CP049871.1"/>
</dbReference>
<dbReference type="Proteomes" id="UP000502502">
    <property type="component" value="Chromosome"/>
</dbReference>
<comment type="pathway">
    <text evidence="2 15">Cofactor biosynthesis; adenosylcobalamin biosynthesis; adenosylcobalamin from cob(II)yrinate a,c-diamide: step 2/7.</text>
</comment>
<name>A0A6G7ZL47_9SPHN</name>
<dbReference type="InterPro" id="IPR036451">
    <property type="entry name" value="CblAdoTrfase-like_sf"/>
</dbReference>
<keyword evidence="6" id="KW-0963">Cytoplasm</keyword>
<dbReference type="SUPFAM" id="SSF89028">
    <property type="entry name" value="Cobalamin adenosyltransferase-like"/>
    <property type="match status" value="1"/>
</dbReference>
<evidence type="ECO:0000256" key="3">
    <source>
        <dbReference type="ARBA" id="ARBA00007487"/>
    </source>
</evidence>
<comment type="similarity">
    <text evidence="3 15">Belongs to the Cob(I)alamin adenosyltransferase family.</text>
</comment>
<keyword evidence="15" id="KW-0169">Cobalamin biosynthesis</keyword>
<accession>A0A6G7ZL47</accession>